<evidence type="ECO:0000313" key="5">
    <source>
        <dbReference type="Proteomes" id="UP000005990"/>
    </source>
</evidence>
<dbReference type="Proteomes" id="UP000005990">
    <property type="component" value="Unassembled WGS sequence"/>
</dbReference>
<accession>E4KN55</accession>
<dbReference type="InterPro" id="IPR001034">
    <property type="entry name" value="DeoR_HTH"/>
</dbReference>
<dbReference type="InterPro" id="IPR036388">
    <property type="entry name" value="WH-like_DNA-bd_sf"/>
</dbReference>
<keyword evidence="1" id="KW-0805">Transcription regulation</keyword>
<dbReference type="PROSITE" id="PS51000">
    <property type="entry name" value="HTH_DEOR_2"/>
    <property type="match status" value="1"/>
</dbReference>
<dbReference type="Gene3D" id="3.40.50.1360">
    <property type="match status" value="1"/>
</dbReference>
<dbReference type="SMART" id="SM00420">
    <property type="entry name" value="HTH_DEOR"/>
    <property type="match status" value="1"/>
</dbReference>
<dbReference type="InterPro" id="IPR014036">
    <property type="entry name" value="DeoR-like_C"/>
</dbReference>
<dbReference type="AlphaFoldDB" id="E4KN55"/>
<dbReference type="Gene3D" id="1.10.10.10">
    <property type="entry name" value="Winged helix-like DNA-binding domain superfamily/Winged helix DNA-binding domain"/>
    <property type="match status" value="1"/>
</dbReference>
<dbReference type="InterPro" id="IPR037171">
    <property type="entry name" value="NagB/RpiA_transferase-like"/>
</dbReference>
<protein>
    <submittedName>
        <fullName evidence="4">Transcriptional regulator, DeoR family</fullName>
    </submittedName>
</protein>
<dbReference type="GO" id="GO:0003700">
    <property type="term" value="F:DNA-binding transcription factor activity"/>
    <property type="evidence" value="ECO:0007669"/>
    <property type="project" value="InterPro"/>
</dbReference>
<name>E4KN55_9LACT</name>
<feature type="domain" description="HTH deoR-type" evidence="3">
    <location>
        <begin position="3"/>
        <end position="58"/>
    </location>
</feature>
<reference evidence="4 5" key="1">
    <citation type="submission" date="2010-10" db="EMBL/GenBank/DDBJ databases">
        <authorList>
            <person name="Durkin A.S."/>
            <person name="Madupu R."/>
            <person name="Torralba M."/>
            <person name="Gillis M."/>
            <person name="Methe B."/>
            <person name="Sutton G."/>
            <person name="Nelson K.E."/>
        </authorList>
    </citation>
    <scope>NUCLEOTIDE SEQUENCE [LARGE SCALE GENOMIC DNA]</scope>
    <source>
        <strain evidence="4 5">ACS-139-V-Col8</strain>
    </source>
</reference>
<dbReference type="Pfam" id="PF08220">
    <property type="entry name" value="HTH_DeoR"/>
    <property type="match status" value="1"/>
</dbReference>
<comment type="caution">
    <text evidence="4">The sequence shown here is derived from an EMBL/GenBank/DDBJ whole genome shotgun (WGS) entry which is preliminary data.</text>
</comment>
<evidence type="ECO:0000256" key="2">
    <source>
        <dbReference type="ARBA" id="ARBA00023163"/>
    </source>
</evidence>
<dbReference type="EMBL" id="AENN01000006">
    <property type="protein sequence ID" value="EFR31720.1"/>
    <property type="molecule type" value="Genomic_DNA"/>
</dbReference>
<dbReference type="InterPro" id="IPR050313">
    <property type="entry name" value="Carb_Metab_HTH_regulators"/>
</dbReference>
<evidence type="ECO:0000313" key="4">
    <source>
        <dbReference type="EMBL" id="EFR31720.1"/>
    </source>
</evidence>
<proteinExistence type="predicted"/>
<dbReference type="PANTHER" id="PTHR30363:SF44">
    <property type="entry name" value="AGA OPERON TRANSCRIPTIONAL REPRESSOR-RELATED"/>
    <property type="match status" value="1"/>
</dbReference>
<sequence>MDYFTRLDQIENYINKMGRVSTVDLSKKFKVSEQTIRKNLSELEKEDLITRIHGGAKKKSGFKDRLEINKASKKKLCQEVAKLLSREDVVFLDGGTTYYYLPDFVDTDLNCKFITFSTLLAQKLIEAKHKNVYLLGGLINPNTLETFSYEALEMIRQMHFNLAFFGTSNFSLEYGFTEQNLTNLKLKQVVRERAEFAAVVTTKNKFGSNAMSKLFDYSELDLLITESFDNETINQALANKIKLVQV</sequence>
<dbReference type="eggNOG" id="COG1349">
    <property type="taxonomic scope" value="Bacteria"/>
</dbReference>
<dbReference type="SUPFAM" id="SSF100950">
    <property type="entry name" value="NagB/RpiA/CoA transferase-like"/>
    <property type="match status" value="1"/>
</dbReference>
<dbReference type="Pfam" id="PF00455">
    <property type="entry name" value="DeoRC"/>
    <property type="match status" value="1"/>
</dbReference>
<keyword evidence="2" id="KW-0804">Transcription</keyword>
<dbReference type="STRING" id="908337.HMPREF9257_0032"/>
<organism evidence="4 5">
    <name type="scientific">Eremococcus coleocola ACS-139-V-Col8</name>
    <dbReference type="NCBI Taxonomy" id="908337"/>
    <lineage>
        <taxon>Bacteria</taxon>
        <taxon>Bacillati</taxon>
        <taxon>Bacillota</taxon>
        <taxon>Bacilli</taxon>
        <taxon>Lactobacillales</taxon>
        <taxon>Aerococcaceae</taxon>
        <taxon>Eremococcus</taxon>
    </lineage>
</organism>
<dbReference type="SMART" id="SM01134">
    <property type="entry name" value="DeoRC"/>
    <property type="match status" value="1"/>
</dbReference>
<dbReference type="SUPFAM" id="SSF46785">
    <property type="entry name" value="Winged helix' DNA-binding domain"/>
    <property type="match status" value="1"/>
</dbReference>
<dbReference type="PANTHER" id="PTHR30363">
    <property type="entry name" value="HTH-TYPE TRANSCRIPTIONAL REGULATOR SRLR-RELATED"/>
    <property type="match status" value="1"/>
</dbReference>
<evidence type="ECO:0000256" key="1">
    <source>
        <dbReference type="ARBA" id="ARBA00023015"/>
    </source>
</evidence>
<dbReference type="PRINTS" id="PR00037">
    <property type="entry name" value="HTHLACR"/>
</dbReference>
<gene>
    <name evidence="4" type="ORF">HMPREF9257_0032</name>
</gene>
<keyword evidence="5" id="KW-1185">Reference proteome</keyword>
<dbReference type="InterPro" id="IPR036390">
    <property type="entry name" value="WH_DNA-bd_sf"/>
</dbReference>
<dbReference type="RefSeq" id="WP_006417852.1">
    <property type="nucleotide sequence ID" value="NZ_AENN01000006.1"/>
</dbReference>
<evidence type="ECO:0000259" key="3">
    <source>
        <dbReference type="PROSITE" id="PS51000"/>
    </source>
</evidence>